<evidence type="ECO:0000256" key="1">
    <source>
        <dbReference type="SAM" id="Coils"/>
    </source>
</evidence>
<name>A0A7S3JYT2_9STRA</name>
<evidence type="ECO:0000256" key="2">
    <source>
        <dbReference type="SAM" id="MobiDB-lite"/>
    </source>
</evidence>
<protein>
    <submittedName>
        <fullName evidence="3">Uncharacterized protein</fullName>
    </submittedName>
</protein>
<dbReference type="AlphaFoldDB" id="A0A7S3JYT2"/>
<organism evidence="3">
    <name type="scientific">Aureoumbra lagunensis</name>
    <dbReference type="NCBI Taxonomy" id="44058"/>
    <lineage>
        <taxon>Eukaryota</taxon>
        <taxon>Sar</taxon>
        <taxon>Stramenopiles</taxon>
        <taxon>Ochrophyta</taxon>
        <taxon>Pelagophyceae</taxon>
        <taxon>Pelagomonadales</taxon>
        <taxon>Aureoumbra</taxon>
    </lineage>
</organism>
<feature type="coiled-coil region" evidence="1">
    <location>
        <begin position="47"/>
        <end position="81"/>
    </location>
</feature>
<feature type="compositionally biased region" description="Basic and acidic residues" evidence="2">
    <location>
        <begin position="552"/>
        <end position="579"/>
    </location>
</feature>
<keyword evidence="1" id="KW-0175">Coiled coil</keyword>
<feature type="coiled-coil region" evidence="1">
    <location>
        <begin position="146"/>
        <end position="352"/>
    </location>
</feature>
<evidence type="ECO:0000313" key="3">
    <source>
        <dbReference type="EMBL" id="CAE0369113.1"/>
    </source>
</evidence>
<sequence length="650" mass="74306">MSSRKNRPPQEEEEEAKAYSTLMRTVESLQSDLQETIATCHELRQGKESAEKGYDTARSEVEKLREALRTTRSQLVEATTAKIEADRNTELVVTKWKSQLDERTSELETVQAKLGAPQDLDMLRIEIQEELEIPHQQKISDIEAQLEATQTAYFESKRELERYKAKSEQEIMLQSSAFQGEKERIQNEIEMYREQLNENEKRLAQISTDGPLREARNRAEALAVEIEALKSEIQKRNEEATQARIAASDLVATKTEIALQARAMTDEAELEVHRLTRKLDLLEAQLTQSRASQSAALNEQRRLEIALAEADSTRRKLEDSHRKNLRQVNTALEAARREIAQERDEAHRKKEIDTRKISSLEQALTERKRLDFEATARLDSAVEAVRNEARDNFNCLEQKFLQLEIESGKSIRNKEQELFEATTLIRKLQAQLKIEQARNTRLEIEAEKNLKPRITDIEHQNHQLIAALDESKRNSLQLERTRQAFEINANQCVQFRNQIDSLTNELDAAKRTIAQLKSTHAADLTEFRIALKKDRAATAQALKNQTNALRKQAQDKLQREKKRADAYKDRAVKERERATKARDALARAATSRVDDVAHDLHLSASIGHDPISPAREGGGTYDGDTFHDNFYARTTNTNNFVISNPTSPAS</sequence>
<accession>A0A7S3JYT2</accession>
<reference evidence="3" key="1">
    <citation type="submission" date="2021-01" db="EMBL/GenBank/DDBJ databases">
        <authorList>
            <person name="Corre E."/>
            <person name="Pelletier E."/>
            <person name="Niang G."/>
            <person name="Scheremetjew M."/>
            <person name="Finn R."/>
            <person name="Kale V."/>
            <person name="Holt S."/>
            <person name="Cochrane G."/>
            <person name="Meng A."/>
            <person name="Brown T."/>
            <person name="Cohen L."/>
        </authorList>
    </citation>
    <scope>NUCLEOTIDE SEQUENCE</scope>
    <source>
        <strain evidence="3">CCMP1510</strain>
    </source>
</reference>
<gene>
    <name evidence="3" type="ORF">ALAG00032_LOCUS9876</name>
</gene>
<proteinExistence type="predicted"/>
<feature type="region of interest" description="Disordered" evidence="2">
    <location>
        <begin position="544"/>
        <end position="579"/>
    </location>
</feature>
<dbReference type="EMBL" id="HBIJ01014732">
    <property type="protein sequence ID" value="CAE0369113.1"/>
    <property type="molecule type" value="Transcribed_RNA"/>
</dbReference>